<proteinExistence type="predicted"/>
<keyword evidence="1" id="KW-0472">Membrane</keyword>
<feature type="transmembrane region" description="Helical" evidence="1">
    <location>
        <begin position="21"/>
        <end position="44"/>
    </location>
</feature>
<sequence>MSASREPDEATFRRQRRWINVIVSGVLVVVLAGVTVITVTQLLAGAPQPGSAAAVRPTPTPIPTPTMDPFVARELRTALHKVRALPGVASATDHITLTYTQTGPDDPLGGNDLLGGGYGSSTAPPLDHTFHSQFAVAMTPAATAAQTAAVVLALGRTVGWTGVDLALTTPPAAGRVATSQFWSGTFDGNVGEDNATGVSNGLFALATTPGVQTLDAGIPYTGRVDYGSLTIGLSPADDATKARVLAVVATTAFADTTLHGSFGNGAKP</sequence>
<dbReference type="Proteomes" id="UP000320216">
    <property type="component" value="Chromosome"/>
</dbReference>
<organism evidence="2 3">
    <name type="scientific">Humibacter ginsenosidimutans</name>
    <dbReference type="NCBI Taxonomy" id="2599293"/>
    <lineage>
        <taxon>Bacteria</taxon>
        <taxon>Bacillati</taxon>
        <taxon>Actinomycetota</taxon>
        <taxon>Actinomycetes</taxon>
        <taxon>Micrococcales</taxon>
        <taxon>Microbacteriaceae</taxon>
        <taxon>Humibacter</taxon>
    </lineage>
</organism>
<name>A0A5B8M6N2_9MICO</name>
<dbReference type="OrthoDB" id="4979114at2"/>
<reference evidence="2 3" key="1">
    <citation type="submission" date="2019-07" db="EMBL/GenBank/DDBJ databases">
        <title>Full genome sequence of Humibacter sp. WJ7-1.</title>
        <authorList>
            <person name="Im W.-T."/>
        </authorList>
    </citation>
    <scope>NUCLEOTIDE SEQUENCE [LARGE SCALE GENOMIC DNA]</scope>
    <source>
        <strain evidence="2 3">WJ7-1</strain>
    </source>
</reference>
<keyword evidence="3" id="KW-1185">Reference proteome</keyword>
<keyword evidence="1" id="KW-0812">Transmembrane</keyword>
<evidence type="ECO:0000313" key="2">
    <source>
        <dbReference type="EMBL" id="QDZ15252.1"/>
    </source>
</evidence>
<dbReference type="AlphaFoldDB" id="A0A5B8M6N2"/>
<dbReference type="KEGG" id="huw:FPZ11_11220"/>
<dbReference type="RefSeq" id="WP_146320944.1">
    <property type="nucleotide sequence ID" value="NZ_CP042305.1"/>
</dbReference>
<evidence type="ECO:0000313" key="3">
    <source>
        <dbReference type="Proteomes" id="UP000320216"/>
    </source>
</evidence>
<dbReference type="EMBL" id="CP042305">
    <property type="protein sequence ID" value="QDZ15252.1"/>
    <property type="molecule type" value="Genomic_DNA"/>
</dbReference>
<protein>
    <submittedName>
        <fullName evidence="2">Uncharacterized protein</fullName>
    </submittedName>
</protein>
<gene>
    <name evidence="2" type="ORF">FPZ11_11220</name>
</gene>
<accession>A0A5B8M6N2</accession>
<keyword evidence="1" id="KW-1133">Transmembrane helix</keyword>
<evidence type="ECO:0000256" key="1">
    <source>
        <dbReference type="SAM" id="Phobius"/>
    </source>
</evidence>